<dbReference type="Pfam" id="PF07681">
    <property type="entry name" value="DoxX"/>
    <property type="match status" value="1"/>
</dbReference>
<dbReference type="EMBL" id="BAAAFH010000022">
    <property type="protein sequence ID" value="GAA0876833.1"/>
    <property type="molecule type" value="Genomic_DNA"/>
</dbReference>
<organism evidence="6 7">
    <name type="scientific">Wandonia haliotis</name>
    <dbReference type="NCBI Taxonomy" id="574963"/>
    <lineage>
        <taxon>Bacteria</taxon>
        <taxon>Pseudomonadati</taxon>
        <taxon>Bacteroidota</taxon>
        <taxon>Flavobacteriia</taxon>
        <taxon>Flavobacteriales</taxon>
        <taxon>Crocinitomicaceae</taxon>
        <taxon>Wandonia</taxon>
    </lineage>
</organism>
<sequence>MVTPSFLFIAFYIACDIKYFYLHLYRERYKLINMNRFTLQFIFRLLLGAALVYAGTGHLTFLRSEFQAQVPQWLPMNTDLVVILSGVVEIVLGLSLLVGGKYKQTVGWITALFFIAVFPGNIAQYLNGVDAFGLDTDQARLIRLFFQPVLVVWALWSTGILTKKIN</sequence>
<evidence type="ECO:0000313" key="7">
    <source>
        <dbReference type="Proteomes" id="UP001501126"/>
    </source>
</evidence>
<dbReference type="InterPro" id="IPR032808">
    <property type="entry name" value="DoxX"/>
</dbReference>
<gene>
    <name evidence="6" type="ORF">GCM10009118_32430</name>
</gene>
<evidence type="ECO:0000256" key="1">
    <source>
        <dbReference type="ARBA" id="ARBA00004141"/>
    </source>
</evidence>
<comment type="caution">
    <text evidence="6">The sequence shown here is derived from an EMBL/GenBank/DDBJ whole genome shotgun (WGS) entry which is preliminary data.</text>
</comment>
<protein>
    <recommendedName>
        <fullName evidence="8">DoxX family membrane protein</fullName>
    </recommendedName>
</protein>
<keyword evidence="4 5" id="KW-0472">Membrane</keyword>
<keyword evidence="7" id="KW-1185">Reference proteome</keyword>
<evidence type="ECO:0000256" key="4">
    <source>
        <dbReference type="ARBA" id="ARBA00023136"/>
    </source>
</evidence>
<dbReference type="Proteomes" id="UP001501126">
    <property type="component" value="Unassembled WGS sequence"/>
</dbReference>
<proteinExistence type="predicted"/>
<evidence type="ECO:0008006" key="8">
    <source>
        <dbReference type="Google" id="ProtNLM"/>
    </source>
</evidence>
<dbReference type="PANTHER" id="PTHR36974:SF1">
    <property type="entry name" value="DOXX FAMILY MEMBRANE PROTEIN"/>
    <property type="match status" value="1"/>
</dbReference>
<feature type="transmembrane region" description="Helical" evidence="5">
    <location>
        <begin position="80"/>
        <end position="99"/>
    </location>
</feature>
<comment type="subcellular location">
    <subcellularLocation>
        <location evidence="1">Membrane</location>
        <topology evidence="1">Multi-pass membrane protein</topology>
    </subcellularLocation>
</comment>
<dbReference type="PANTHER" id="PTHR36974">
    <property type="entry name" value="MEMBRANE PROTEIN-RELATED"/>
    <property type="match status" value="1"/>
</dbReference>
<feature type="transmembrane region" description="Helical" evidence="5">
    <location>
        <begin position="37"/>
        <end position="60"/>
    </location>
</feature>
<keyword evidence="2 5" id="KW-0812">Transmembrane</keyword>
<evidence type="ECO:0000256" key="2">
    <source>
        <dbReference type="ARBA" id="ARBA00022692"/>
    </source>
</evidence>
<feature type="transmembrane region" description="Helical" evidence="5">
    <location>
        <begin position="141"/>
        <end position="161"/>
    </location>
</feature>
<keyword evidence="3 5" id="KW-1133">Transmembrane helix</keyword>
<feature type="transmembrane region" description="Helical" evidence="5">
    <location>
        <begin position="6"/>
        <end position="25"/>
    </location>
</feature>
<evidence type="ECO:0000256" key="5">
    <source>
        <dbReference type="SAM" id="Phobius"/>
    </source>
</evidence>
<name>A0ABN1MU05_9FLAO</name>
<evidence type="ECO:0000256" key="3">
    <source>
        <dbReference type="ARBA" id="ARBA00022989"/>
    </source>
</evidence>
<feature type="transmembrane region" description="Helical" evidence="5">
    <location>
        <begin position="106"/>
        <end position="126"/>
    </location>
</feature>
<reference evidence="6 7" key="1">
    <citation type="journal article" date="2019" name="Int. J. Syst. Evol. Microbiol.">
        <title>The Global Catalogue of Microorganisms (GCM) 10K type strain sequencing project: providing services to taxonomists for standard genome sequencing and annotation.</title>
        <authorList>
            <consortium name="The Broad Institute Genomics Platform"/>
            <consortium name="The Broad Institute Genome Sequencing Center for Infectious Disease"/>
            <person name="Wu L."/>
            <person name="Ma J."/>
        </authorList>
    </citation>
    <scope>NUCLEOTIDE SEQUENCE [LARGE SCALE GENOMIC DNA]</scope>
    <source>
        <strain evidence="6 7">JCM 16083</strain>
    </source>
</reference>
<accession>A0ABN1MU05</accession>
<evidence type="ECO:0000313" key="6">
    <source>
        <dbReference type="EMBL" id="GAA0876833.1"/>
    </source>
</evidence>